<evidence type="ECO:0000313" key="1">
    <source>
        <dbReference type="EMBL" id="KND90050.1"/>
    </source>
</evidence>
<accession>A0A0L0N8D7</accession>
<keyword evidence="2" id="KW-1185">Reference proteome</keyword>
<sequence>MPSNERSTEQATPPSKPIRYCFKARVEQIPGPPLGRSITLANDFMLPRFHRKFDWDHDYIYTPINIDKTGSMWLLLDVNRDLHPKITSQNVDLVVFKVRSVGDVLKYDEAFYYGIRKYTSTFPWGGRKQCKDDGLMPEARAGDMTMSVPT</sequence>
<name>A0A0L0N8D7_TOLOC</name>
<proteinExistence type="predicted"/>
<comment type="caution">
    <text evidence="1">The sequence shown here is derived from an EMBL/GenBank/DDBJ whole genome shotgun (WGS) entry which is preliminary data.</text>
</comment>
<dbReference type="Proteomes" id="UP000036947">
    <property type="component" value="Unassembled WGS sequence"/>
</dbReference>
<dbReference type="AlphaFoldDB" id="A0A0L0N8D7"/>
<evidence type="ECO:0000313" key="2">
    <source>
        <dbReference type="Proteomes" id="UP000036947"/>
    </source>
</evidence>
<dbReference type="OrthoDB" id="4561261at2759"/>
<gene>
    <name evidence="1" type="ORF">TOPH_05259</name>
</gene>
<protein>
    <submittedName>
        <fullName evidence="1">Uncharacterized protein</fullName>
    </submittedName>
</protein>
<organism evidence="1 2">
    <name type="scientific">Tolypocladium ophioglossoides (strain CBS 100239)</name>
    <name type="common">Snaketongue truffleclub</name>
    <name type="synonym">Elaphocordyceps ophioglossoides</name>
    <dbReference type="NCBI Taxonomy" id="1163406"/>
    <lineage>
        <taxon>Eukaryota</taxon>
        <taxon>Fungi</taxon>
        <taxon>Dikarya</taxon>
        <taxon>Ascomycota</taxon>
        <taxon>Pezizomycotina</taxon>
        <taxon>Sordariomycetes</taxon>
        <taxon>Hypocreomycetidae</taxon>
        <taxon>Hypocreales</taxon>
        <taxon>Ophiocordycipitaceae</taxon>
        <taxon>Tolypocladium</taxon>
    </lineage>
</organism>
<dbReference type="EMBL" id="LFRF01000015">
    <property type="protein sequence ID" value="KND90050.1"/>
    <property type="molecule type" value="Genomic_DNA"/>
</dbReference>
<reference evidence="1 2" key="1">
    <citation type="journal article" date="2015" name="BMC Genomics">
        <title>The genome of the truffle-parasite Tolypocladium ophioglossoides and the evolution of antifungal peptaibiotics.</title>
        <authorList>
            <person name="Quandt C.A."/>
            <person name="Bushley K.E."/>
            <person name="Spatafora J.W."/>
        </authorList>
    </citation>
    <scope>NUCLEOTIDE SEQUENCE [LARGE SCALE GENOMIC DNA]</scope>
    <source>
        <strain evidence="1 2">CBS 100239</strain>
    </source>
</reference>